<organism evidence="3 4">
    <name type="scientific">Permianibacter aggregans</name>
    <dbReference type="NCBI Taxonomy" id="1510150"/>
    <lineage>
        <taxon>Bacteria</taxon>
        <taxon>Pseudomonadati</taxon>
        <taxon>Pseudomonadota</taxon>
        <taxon>Gammaproteobacteria</taxon>
        <taxon>Pseudomonadales</taxon>
        <taxon>Pseudomonadaceae</taxon>
        <taxon>Permianibacter</taxon>
    </lineage>
</organism>
<feature type="signal peptide" evidence="1">
    <location>
        <begin position="1"/>
        <end position="19"/>
    </location>
</feature>
<accession>A0A4R6URA0</accession>
<dbReference type="AlphaFoldDB" id="A0A4R6URA0"/>
<feature type="domain" description="DUF4412" evidence="2">
    <location>
        <begin position="37"/>
        <end position="153"/>
    </location>
</feature>
<evidence type="ECO:0000313" key="4">
    <source>
        <dbReference type="Proteomes" id="UP000295375"/>
    </source>
</evidence>
<keyword evidence="1" id="KW-0732">Signal</keyword>
<evidence type="ECO:0000256" key="1">
    <source>
        <dbReference type="SAM" id="SignalP"/>
    </source>
</evidence>
<reference evidence="3 4" key="1">
    <citation type="submission" date="2019-03" db="EMBL/GenBank/DDBJ databases">
        <title>Genomic Encyclopedia of Type Strains, Phase IV (KMG-IV): sequencing the most valuable type-strain genomes for metagenomic binning, comparative biology and taxonomic classification.</title>
        <authorList>
            <person name="Goeker M."/>
        </authorList>
    </citation>
    <scope>NUCLEOTIDE SEQUENCE [LARGE SCALE GENOMIC DNA]</scope>
    <source>
        <strain evidence="3 4">DSM 103792</strain>
    </source>
</reference>
<proteinExistence type="predicted"/>
<dbReference type="OrthoDB" id="9789570at2"/>
<keyword evidence="4" id="KW-1185">Reference proteome</keyword>
<protein>
    <submittedName>
        <fullName evidence="3">Uncharacterized protein DUF4412</fullName>
    </submittedName>
</protein>
<sequence length="203" mass="23164">MRATLLAVCALLFSAVSHSYSIPDIEYSANWTIQTSQGAFTNKVYNAAKKERREMEQGGQKMVMISRRDKQLVWMLMPQQGMYMEMRTDEKGVPQMPMAKQDDPADLDRYEWQQTKVGSETVNGVATTKYKVKMIDKKKPGNTMDGHYWLSKDGIMIRLDATSVDDKNKNHVRIDVTDLKLGKQDPALFEVPANLQKFSMPGF</sequence>
<gene>
    <name evidence="3" type="ORF">EV696_103160</name>
</gene>
<dbReference type="Pfam" id="PF14371">
    <property type="entry name" value="DUF4412"/>
    <property type="match status" value="1"/>
</dbReference>
<dbReference type="EMBL" id="SNYM01000003">
    <property type="protein sequence ID" value="TDQ49790.1"/>
    <property type="molecule type" value="Genomic_DNA"/>
</dbReference>
<name>A0A4R6URA0_9GAMM</name>
<evidence type="ECO:0000259" key="2">
    <source>
        <dbReference type="Pfam" id="PF14371"/>
    </source>
</evidence>
<dbReference type="Proteomes" id="UP000295375">
    <property type="component" value="Unassembled WGS sequence"/>
</dbReference>
<evidence type="ECO:0000313" key="3">
    <source>
        <dbReference type="EMBL" id="TDQ49790.1"/>
    </source>
</evidence>
<comment type="caution">
    <text evidence="3">The sequence shown here is derived from an EMBL/GenBank/DDBJ whole genome shotgun (WGS) entry which is preliminary data.</text>
</comment>
<dbReference type="RefSeq" id="WP_133588409.1">
    <property type="nucleotide sequence ID" value="NZ_CP037953.1"/>
</dbReference>
<dbReference type="InterPro" id="IPR025524">
    <property type="entry name" value="DUF4412"/>
</dbReference>
<feature type="chain" id="PRO_5020426981" evidence="1">
    <location>
        <begin position="20"/>
        <end position="203"/>
    </location>
</feature>